<comment type="caution">
    <text evidence="2">The sequence shown here is derived from an EMBL/GenBank/DDBJ whole genome shotgun (WGS) entry which is preliminary data.</text>
</comment>
<dbReference type="Proteomes" id="UP001174694">
    <property type="component" value="Unassembled WGS sequence"/>
</dbReference>
<feature type="compositionally biased region" description="Basic and acidic residues" evidence="1">
    <location>
        <begin position="119"/>
        <end position="130"/>
    </location>
</feature>
<dbReference type="InterPro" id="IPR036291">
    <property type="entry name" value="NAD(P)-bd_dom_sf"/>
</dbReference>
<evidence type="ECO:0000313" key="2">
    <source>
        <dbReference type="EMBL" id="KAJ9130223.1"/>
    </source>
</evidence>
<sequence length="145" mass="16104">MRIIINYPFPYEEAAARAVLESLETRADSIIAEADLSTIEGPKRLAAIASERFGKLDILVNNAGYNNICDLSQASDAEIQQVWDRTVNLNGRGTLLLTRAILPVHGVPHHQRRELHFPRSREQGDGRELHSLLGSGSPSEIRVHC</sequence>
<evidence type="ECO:0000256" key="1">
    <source>
        <dbReference type="SAM" id="MobiDB-lite"/>
    </source>
</evidence>
<accession>A0AA38REU5</accession>
<dbReference type="SUPFAM" id="SSF51735">
    <property type="entry name" value="NAD(P)-binding Rossmann-fold domains"/>
    <property type="match status" value="1"/>
</dbReference>
<name>A0AA38REU5_9PEZI</name>
<keyword evidence="3" id="KW-1185">Reference proteome</keyword>
<organism evidence="2 3">
    <name type="scientific">Pleurostoma richardsiae</name>
    <dbReference type="NCBI Taxonomy" id="41990"/>
    <lineage>
        <taxon>Eukaryota</taxon>
        <taxon>Fungi</taxon>
        <taxon>Dikarya</taxon>
        <taxon>Ascomycota</taxon>
        <taxon>Pezizomycotina</taxon>
        <taxon>Sordariomycetes</taxon>
        <taxon>Sordariomycetidae</taxon>
        <taxon>Calosphaeriales</taxon>
        <taxon>Pleurostomataceae</taxon>
        <taxon>Pleurostoma</taxon>
    </lineage>
</organism>
<proteinExistence type="predicted"/>
<dbReference type="CDD" id="cd05233">
    <property type="entry name" value="SDR_c"/>
    <property type="match status" value="1"/>
</dbReference>
<dbReference type="Pfam" id="PF00106">
    <property type="entry name" value="adh_short"/>
    <property type="match status" value="1"/>
</dbReference>
<feature type="region of interest" description="Disordered" evidence="1">
    <location>
        <begin position="119"/>
        <end position="145"/>
    </location>
</feature>
<dbReference type="InterPro" id="IPR002347">
    <property type="entry name" value="SDR_fam"/>
</dbReference>
<gene>
    <name evidence="2" type="ORF">NKR23_g12295</name>
</gene>
<dbReference type="EMBL" id="JANBVO010000099">
    <property type="protein sequence ID" value="KAJ9130223.1"/>
    <property type="molecule type" value="Genomic_DNA"/>
</dbReference>
<dbReference type="AlphaFoldDB" id="A0AA38REU5"/>
<reference evidence="2" key="1">
    <citation type="submission" date="2022-07" db="EMBL/GenBank/DDBJ databases">
        <title>Fungi with potential for degradation of polypropylene.</title>
        <authorList>
            <person name="Gostincar C."/>
        </authorList>
    </citation>
    <scope>NUCLEOTIDE SEQUENCE</scope>
    <source>
        <strain evidence="2">EXF-13308</strain>
    </source>
</reference>
<dbReference type="Gene3D" id="3.40.50.720">
    <property type="entry name" value="NAD(P)-binding Rossmann-like Domain"/>
    <property type="match status" value="1"/>
</dbReference>
<evidence type="ECO:0000313" key="3">
    <source>
        <dbReference type="Proteomes" id="UP001174694"/>
    </source>
</evidence>
<protein>
    <submittedName>
        <fullName evidence="2">Uncharacterized protein</fullName>
    </submittedName>
</protein>